<dbReference type="Proteomes" id="UP001642502">
    <property type="component" value="Unassembled WGS sequence"/>
</dbReference>
<keyword evidence="3" id="KW-1185">Reference proteome</keyword>
<protein>
    <submittedName>
        <fullName evidence="2">Uncharacterized protein</fullName>
    </submittedName>
</protein>
<proteinExistence type="predicted"/>
<name>A0ABP0DEP5_9PEZI</name>
<evidence type="ECO:0000313" key="2">
    <source>
        <dbReference type="EMBL" id="CAK7266693.1"/>
    </source>
</evidence>
<comment type="caution">
    <text evidence="2">The sequence shown here is derived from an EMBL/GenBank/DDBJ whole genome shotgun (WGS) entry which is preliminary data.</text>
</comment>
<feature type="compositionally biased region" description="Low complexity" evidence="1">
    <location>
        <begin position="297"/>
        <end position="309"/>
    </location>
</feature>
<sequence>MEKRRRWRIYKKRRSPSPQPSSQHMPPSLVHQSREVLACCAELDGRPLSPESLSVMSPASGIARIKPDSTGVSRMMISARQYSASLSSPSPMSLHRPVSRTPATGNLRLRAEKCRSISSTVPPWSRLWEDDPRQLLTETPILVSVSTLSTLPLLASFSGCSSEYRSFSSHFVTDAPRPSSMRPSSLSSSMQPRVPHTSGVSSDCAPDNSLLASFQKQMANRQLLLKANKSSNGINDNNKAAGYRPYRPGESNVLSLVSKPPSPKLFCASETIEIPNSPASSAKLPAPVLFCSSPSSSSLQSSPVHSPSSFRVGRAPRSRTVPYNSSRGTSLLQAVRRLLFLPPQWSAAQTLVFLLRHPNLRRLGLPRSRPSSSSPTLSSTLSSSKLSASYRDLLNVPHCNSIDWAGILPPSHGTTQCPIKDSVPQQSPVWAKNPVTASTALSSHPVKAFADATAATASPFSASDHELVSSWLASGEPLFTRQTSMASVLLRKGLAARSRRQSAHRWRTLREAHVKALMGSLAAQSYQSNAAVTIQSQAKQYNIALNPRCRYHQLWTGAGASPLSSTTIYL</sequence>
<feature type="region of interest" description="Disordered" evidence="1">
    <location>
        <begin position="297"/>
        <end position="325"/>
    </location>
</feature>
<gene>
    <name evidence="2" type="ORF">SEPCBS119000_002160</name>
</gene>
<dbReference type="EMBL" id="CAWUON010000020">
    <property type="protein sequence ID" value="CAK7266693.1"/>
    <property type="molecule type" value="Genomic_DNA"/>
</dbReference>
<evidence type="ECO:0000313" key="3">
    <source>
        <dbReference type="Proteomes" id="UP001642502"/>
    </source>
</evidence>
<feature type="compositionally biased region" description="Low complexity" evidence="1">
    <location>
        <begin position="176"/>
        <end position="195"/>
    </location>
</feature>
<feature type="region of interest" description="Disordered" evidence="1">
    <location>
        <begin position="1"/>
        <end position="30"/>
    </location>
</feature>
<feature type="compositionally biased region" description="Basic residues" evidence="1">
    <location>
        <begin position="1"/>
        <end position="15"/>
    </location>
</feature>
<reference evidence="2 3" key="1">
    <citation type="submission" date="2024-01" db="EMBL/GenBank/DDBJ databases">
        <authorList>
            <person name="Allen C."/>
            <person name="Tagirdzhanova G."/>
        </authorList>
    </citation>
    <scope>NUCLEOTIDE SEQUENCE [LARGE SCALE GENOMIC DNA]</scope>
    <source>
        <strain evidence="2 3">CBS 119000</strain>
    </source>
</reference>
<evidence type="ECO:0000256" key="1">
    <source>
        <dbReference type="SAM" id="MobiDB-lite"/>
    </source>
</evidence>
<feature type="region of interest" description="Disordered" evidence="1">
    <location>
        <begin position="172"/>
        <end position="203"/>
    </location>
</feature>
<accession>A0ABP0DEP5</accession>
<organism evidence="2 3">
    <name type="scientific">Sporothrix epigloea</name>
    <dbReference type="NCBI Taxonomy" id="1892477"/>
    <lineage>
        <taxon>Eukaryota</taxon>
        <taxon>Fungi</taxon>
        <taxon>Dikarya</taxon>
        <taxon>Ascomycota</taxon>
        <taxon>Pezizomycotina</taxon>
        <taxon>Sordariomycetes</taxon>
        <taxon>Sordariomycetidae</taxon>
        <taxon>Ophiostomatales</taxon>
        <taxon>Ophiostomataceae</taxon>
        <taxon>Sporothrix</taxon>
    </lineage>
</organism>